<dbReference type="EMBL" id="CP118224">
    <property type="protein sequence ID" value="WMC12248.1"/>
    <property type="molecule type" value="Genomic_DNA"/>
</dbReference>
<organism evidence="2 3">
    <name type="scientific">Oceanimonas pelagia</name>
    <dbReference type="NCBI Taxonomy" id="3028314"/>
    <lineage>
        <taxon>Bacteria</taxon>
        <taxon>Pseudomonadati</taxon>
        <taxon>Pseudomonadota</taxon>
        <taxon>Gammaproteobacteria</taxon>
        <taxon>Aeromonadales</taxon>
        <taxon>Aeromonadaceae</taxon>
        <taxon>Oceanimonas</taxon>
    </lineage>
</organism>
<protein>
    <submittedName>
        <fullName evidence="2">Uncharacterized protein</fullName>
    </submittedName>
</protein>
<accession>A0AA50QBQ0</accession>
<gene>
    <name evidence="2" type="ORF">PU634_07780</name>
</gene>
<proteinExistence type="predicted"/>
<evidence type="ECO:0000313" key="2">
    <source>
        <dbReference type="EMBL" id="WMC12248.1"/>
    </source>
</evidence>
<dbReference type="RefSeq" id="WP_306763481.1">
    <property type="nucleotide sequence ID" value="NZ_CP118224.1"/>
</dbReference>
<feature type="signal peptide" evidence="1">
    <location>
        <begin position="1"/>
        <end position="22"/>
    </location>
</feature>
<keyword evidence="3" id="KW-1185">Reference proteome</keyword>
<dbReference type="AlphaFoldDB" id="A0AA50QBQ0"/>
<feature type="chain" id="PRO_5041336385" evidence="1">
    <location>
        <begin position="23"/>
        <end position="81"/>
    </location>
</feature>
<dbReference type="Proteomes" id="UP001223802">
    <property type="component" value="Chromosome"/>
</dbReference>
<sequence>MHKQVLPAIALFSLFSMGAAHADGIDRLEKRLAERRGVQTKEVQIATVSSGQAPARLFLQGEGDGVDRLKKRMEELRKARG</sequence>
<name>A0AA50QBQ0_9GAMM</name>
<evidence type="ECO:0000256" key="1">
    <source>
        <dbReference type="SAM" id="SignalP"/>
    </source>
</evidence>
<keyword evidence="1" id="KW-0732">Signal</keyword>
<reference evidence="2 3" key="1">
    <citation type="submission" date="2023-02" db="EMBL/GenBank/DDBJ databases">
        <title>Complete genome sequence of a novel bacterium Oceanimonas sp. NTOU-MSR1 isolated from marine coast sediment.</title>
        <authorList>
            <person name="Yang H.-T."/>
            <person name="Chen Y.-L."/>
            <person name="Ho Y.-N."/>
        </authorList>
    </citation>
    <scope>NUCLEOTIDE SEQUENCE [LARGE SCALE GENOMIC DNA]</scope>
    <source>
        <strain evidence="2 3">NTOU-MSR1</strain>
    </source>
</reference>
<evidence type="ECO:0000313" key="3">
    <source>
        <dbReference type="Proteomes" id="UP001223802"/>
    </source>
</evidence>
<dbReference type="KEGG" id="ope:PU634_07780"/>